<evidence type="ECO:0000256" key="3">
    <source>
        <dbReference type="ARBA" id="ARBA00023163"/>
    </source>
</evidence>
<gene>
    <name evidence="5" type="ORF">CWO92_13630</name>
</gene>
<dbReference type="GO" id="GO:0003700">
    <property type="term" value="F:DNA-binding transcription factor activity"/>
    <property type="evidence" value="ECO:0007669"/>
    <property type="project" value="TreeGrafter"/>
</dbReference>
<dbReference type="RefSeq" id="WP_101354766.1">
    <property type="nucleotide sequence ID" value="NZ_PIQO01000010.1"/>
</dbReference>
<dbReference type="SMART" id="SM00354">
    <property type="entry name" value="HTH_LACI"/>
    <property type="match status" value="1"/>
</dbReference>
<dbReference type="InterPro" id="IPR000843">
    <property type="entry name" value="HTH_LacI"/>
</dbReference>
<dbReference type="SUPFAM" id="SSF53822">
    <property type="entry name" value="Periplasmic binding protein-like I"/>
    <property type="match status" value="1"/>
</dbReference>
<dbReference type="Gene3D" id="3.40.50.2300">
    <property type="match status" value="2"/>
</dbReference>
<dbReference type="Pfam" id="PF00356">
    <property type="entry name" value="LacI"/>
    <property type="match status" value="1"/>
</dbReference>
<keyword evidence="3" id="KW-0804">Transcription</keyword>
<keyword evidence="2" id="KW-0238">DNA-binding</keyword>
<evidence type="ECO:0000259" key="4">
    <source>
        <dbReference type="PROSITE" id="PS50932"/>
    </source>
</evidence>
<organism evidence="5 6">
    <name type="scientific">Heyndrickxia camelliae</name>
    <dbReference type="NCBI Taxonomy" id="1707093"/>
    <lineage>
        <taxon>Bacteria</taxon>
        <taxon>Bacillati</taxon>
        <taxon>Bacillota</taxon>
        <taxon>Bacilli</taxon>
        <taxon>Bacillales</taxon>
        <taxon>Bacillaceae</taxon>
        <taxon>Heyndrickxia</taxon>
    </lineage>
</organism>
<dbReference type="AlphaFoldDB" id="A0A2N3LIL3"/>
<keyword evidence="1" id="KW-0805">Transcription regulation</keyword>
<feature type="domain" description="HTH lacI-type" evidence="4">
    <location>
        <begin position="2"/>
        <end position="56"/>
    </location>
</feature>
<dbReference type="PRINTS" id="PR00036">
    <property type="entry name" value="HTHLACI"/>
</dbReference>
<dbReference type="InterPro" id="IPR028082">
    <property type="entry name" value="Peripla_BP_I"/>
</dbReference>
<dbReference type="CDD" id="cd06286">
    <property type="entry name" value="PBP1_CcpB-like"/>
    <property type="match status" value="1"/>
</dbReference>
<dbReference type="PROSITE" id="PS50932">
    <property type="entry name" value="HTH_LACI_2"/>
    <property type="match status" value="1"/>
</dbReference>
<proteinExistence type="predicted"/>
<dbReference type="InterPro" id="IPR010982">
    <property type="entry name" value="Lambda_DNA-bd_dom_sf"/>
</dbReference>
<dbReference type="PROSITE" id="PS00356">
    <property type="entry name" value="HTH_LACI_1"/>
    <property type="match status" value="1"/>
</dbReference>
<protein>
    <submittedName>
        <fullName evidence="5">LacI family transcriptional regulator</fullName>
    </submittedName>
</protein>
<dbReference type="Proteomes" id="UP000233440">
    <property type="component" value="Unassembled WGS sequence"/>
</dbReference>
<dbReference type="GO" id="GO:0000976">
    <property type="term" value="F:transcription cis-regulatory region binding"/>
    <property type="evidence" value="ECO:0007669"/>
    <property type="project" value="TreeGrafter"/>
</dbReference>
<dbReference type="OrthoDB" id="9798934at2"/>
<reference evidence="5 6" key="1">
    <citation type="submission" date="2017-11" db="EMBL/GenBank/DDBJ databases">
        <title>Bacillus camelliae sp. nov., isolated from pu'er tea.</title>
        <authorList>
            <person name="Niu L."/>
        </authorList>
    </citation>
    <scope>NUCLEOTIDE SEQUENCE [LARGE SCALE GENOMIC DNA]</scope>
    <source>
        <strain evidence="5 6">7578-1</strain>
    </source>
</reference>
<name>A0A2N3LIL3_9BACI</name>
<dbReference type="Pfam" id="PF00532">
    <property type="entry name" value="Peripla_BP_1"/>
    <property type="match status" value="1"/>
</dbReference>
<sequence>MTNIKDLAKMAGVSVTTVSRVLNHHPYVSEEKRNAVLKAMEDSNYQKNINAVHLSTGKTRLIGVVLPFSDHPYFALLLKGIAKQALENNYKLVLFQTEYLESREIEALEMLKQKQIDSLIICSRACDLSVIEEHLQYGNIVLCENIMKDNISSTFVNHYEIFYEALEFLYQKGHRRIGYCIGRLSGTNSHKRERAYRDFHEKYGLAYHHEYVMDKCFYFEDGEKVMNKIKEMDNPPTALLVTGDQVAAGIVVCCQRQNISIPGKMSIIGFDNEPIAKMLNITTIEIPLVEMGKNLFLQAISSDISNRELSVKLIERGTV</sequence>
<accession>A0A2N3LIL3</accession>
<evidence type="ECO:0000313" key="6">
    <source>
        <dbReference type="Proteomes" id="UP000233440"/>
    </source>
</evidence>
<dbReference type="Gene3D" id="1.10.260.40">
    <property type="entry name" value="lambda repressor-like DNA-binding domains"/>
    <property type="match status" value="1"/>
</dbReference>
<dbReference type="SUPFAM" id="SSF47413">
    <property type="entry name" value="lambda repressor-like DNA-binding domains"/>
    <property type="match status" value="1"/>
</dbReference>
<dbReference type="EMBL" id="PIQO01000010">
    <property type="protein sequence ID" value="PKR84427.1"/>
    <property type="molecule type" value="Genomic_DNA"/>
</dbReference>
<dbReference type="InterPro" id="IPR001761">
    <property type="entry name" value="Peripla_BP/Lac1_sug-bd_dom"/>
</dbReference>
<evidence type="ECO:0000256" key="1">
    <source>
        <dbReference type="ARBA" id="ARBA00023015"/>
    </source>
</evidence>
<dbReference type="CDD" id="cd01392">
    <property type="entry name" value="HTH_LacI"/>
    <property type="match status" value="1"/>
</dbReference>
<keyword evidence="6" id="KW-1185">Reference proteome</keyword>
<dbReference type="PANTHER" id="PTHR30146:SF105">
    <property type="entry name" value="CATABOLITE CONTROL PROTEIN B"/>
    <property type="match status" value="1"/>
</dbReference>
<evidence type="ECO:0000256" key="2">
    <source>
        <dbReference type="ARBA" id="ARBA00023125"/>
    </source>
</evidence>
<comment type="caution">
    <text evidence="5">The sequence shown here is derived from an EMBL/GenBank/DDBJ whole genome shotgun (WGS) entry which is preliminary data.</text>
</comment>
<dbReference type="PANTHER" id="PTHR30146">
    <property type="entry name" value="LACI-RELATED TRANSCRIPTIONAL REPRESSOR"/>
    <property type="match status" value="1"/>
</dbReference>
<evidence type="ECO:0000313" key="5">
    <source>
        <dbReference type="EMBL" id="PKR84427.1"/>
    </source>
</evidence>